<feature type="domain" description="HTH cro/C1-type" evidence="2">
    <location>
        <begin position="20"/>
        <end position="74"/>
    </location>
</feature>
<dbReference type="PANTHER" id="PTHR46558">
    <property type="entry name" value="TRACRIPTIONAL REGULATORY PROTEIN-RELATED-RELATED"/>
    <property type="match status" value="1"/>
</dbReference>
<gene>
    <name evidence="3" type="ORF">H8K47_15325</name>
</gene>
<dbReference type="RefSeq" id="WP_186882276.1">
    <property type="nucleotide sequence ID" value="NZ_JACOGG010000019.1"/>
</dbReference>
<name>A0A923KZV1_9BURK</name>
<reference evidence="3" key="1">
    <citation type="submission" date="2020-08" db="EMBL/GenBank/DDBJ databases">
        <title>Novel species isolated from subtropical streams in China.</title>
        <authorList>
            <person name="Lu H."/>
        </authorList>
    </citation>
    <scope>NUCLEOTIDE SEQUENCE</scope>
    <source>
        <strain evidence="3">CY7W</strain>
    </source>
</reference>
<dbReference type="InterPro" id="IPR001387">
    <property type="entry name" value="Cro/C1-type_HTH"/>
</dbReference>
<organism evidence="3 4">
    <name type="scientific">Undibacterium rugosum</name>
    <dbReference type="NCBI Taxonomy" id="2762291"/>
    <lineage>
        <taxon>Bacteria</taxon>
        <taxon>Pseudomonadati</taxon>
        <taxon>Pseudomonadota</taxon>
        <taxon>Betaproteobacteria</taxon>
        <taxon>Burkholderiales</taxon>
        <taxon>Oxalobacteraceae</taxon>
        <taxon>Undibacterium</taxon>
    </lineage>
</organism>
<dbReference type="EMBL" id="JACOGG010000019">
    <property type="protein sequence ID" value="MBC3936738.1"/>
    <property type="molecule type" value="Genomic_DNA"/>
</dbReference>
<dbReference type="AlphaFoldDB" id="A0A923KZV1"/>
<keyword evidence="4" id="KW-1185">Reference proteome</keyword>
<dbReference type="InterPro" id="IPR010982">
    <property type="entry name" value="Lambda_DNA-bd_dom_sf"/>
</dbReference>
<dbReference type="Proteomes" id="UP000612361">
    <property type="component" value="Unassembled WGS sequence"/>
</dbReference>
<dbReference type="Gene3D" id="1.10.260.40">
    <property type="entry name" value="lambda repressor-like DNA-binding domains"/>
    <property type="match status" value="1"/>
</dbReference>
<evidence type="ECO:0000259" key="2">
    <source>
        <dbReference type="PROSITE" id="PS50943"/>
    </source>
</evidence>
<protein>
    <submittedName>
        <fullName evidence="3">Helix-turn-helix transcriptional regulator</fullName>
    </submittedName>
</protein>
<evidence type="ECO:0000256" key="1">
    <source>
        <dbReference type="ARBA" id="ARBA00023125"/>
    </source>
</evidence>
<sequence>MPQADKSSNKQIAVEVGGIIAIRRKAKGWTQAQLAEHMDIEKESVSRLETGHIAPSLARLSQIAKLLDCDIGDLLKISPPDVNDQALALLNRMDDLSDSQKAVLLDLFGKVALAMGKLNPKDRKVVEKFLGDIL</sequence>
<accession>A0A923KZV1</accession>
<dbReference type="CDD" id="cd00093">
    <property type="entry name" value="HTH_XRE"/>
    <property type="match status" value="1"/>
</dbReference>
<dbReference type="PROSITE" id="PS50943">
    <property type="entry name" value="HTH_CROC1"/>
    <property type="match status" value="1"/>
</dbReference>
<dbReference type="Pfam" id="PF01381">
    <property type="entry name" value="HTH_3"/>
    <property type="match status" value="1"/>
</dbReference>
<evidence type="ECO:0000313" key="3">
    <source>
        <dbReference type="EMBL" id="MBC3936738.1"/>
    </source>
</evidence>
<dbReference type="PANTHER" id="PTHR46558:SF4">
    <property type="entry name" value="DNA-BIDING PHAGE PROTEIN"/>
    <property type="match status" value="1"/>
</dbReference>
<proteinExistence type="predicted"/>
<keyword evidence="1" id="KW-0238">DNA-binding</keyword>
<dbReference type="SUPFAM" id="SSF47413">
    <property type="entry name" value="lambda repressor-like DNA-binding domains"/>
    <property type="match status" value="1"/>
</dbReference>
<comment type="caution">
    <text evidence="3">The sequence shown here is derived from an EMBL/GenBank/DDBJ whole genome shotgun (WGS) entry which is preliminary data.</text>
</comment>
<dbReference type="SMART" id="SM00530">
    <property type="entry name" value="HTH_XRE"/>
    <property type="match status" value="1"/>
</dbReference>
<evidence type="ECO:0000313" key="4">
    <source>
        <dbReference type="Proteomes" id="UP000612361"/>
    </source>
</evidence>
<dbReference type="GO" id="GO:0003677">
    <property type="term" value="F:DNA binding"/>
    <property type="evidence" value="ECO:0007669"/>
    <property type="project" value="UniProtKB-KW"/>
</dbReference>